<organism evidence="2 3">
    <name type="scientific">Setaria italica</name>
    <name type="common">Foxtail millet</name>
    <name type="synonym">Panicum italicum</name>
    <dbReference type="NCBI Taxonomy" id="4555"/>
    <lineage>
        <taxon>Eukaryota</taxon>
        <taxon>Viridiplantae</taxon>
        <taxon>Streptophyta</taxon>
        <taxon>Embryophyta</taxon>
        <taxon>Tracheophyta</taxon>
        <taxon>Spermatophyta</taxon>
        <taxon>Magnoliopsida</taxon>
        <taxon>Liliopsida</taxon>
        <taxon>Poales</taxon>
        <taxon>Poaceae</taxon>
        <taxon>PACMAD clade</taxon>
        <taxon>Panicoideae</taxon>
        <taxon>Panicodae</taxon>
        <taxon>Paniceae</taxon>
        <taxon>Cenchrinae</taxon>
        <taxon>Setaria</taxon>
    </lineage>
</organism>
<name>K3YBR0_SETIT</name>
<dbReference type="InParanoid" id="K3YBR0"/>
<feature type="signal peptide" evidence="1">
    <location>
        <begin position="1"/>
        <end position="17"/>
    </location>
</feature>
<evidence type="ECO:0000313" key="2">
    <source>
        <dbReference type="EnsemblPlants" id="KQK98482"/>
    </source>
</evidence>
<dbReference type="HOGENOM" id="CLU_1799828_0_0_1"/>
<sequence>MIFLTFCKLCLVSGVSSLTASLSASQNTPGSEARQHGYSEQSDCLCTRRYHGRHPIRESCAEEAKLYGADETPVHAAHEITGQQGEVMDGTAASVNQETGGGTLRRARRSSSSSGMAVRARCVHGSCPVCMRVHHVQSAAPLDG</sequence>
<feature type="chain" id="PRO_5010126638" description="Secreted protein" evidence="1">
    <location>
        <begin position="18"/>
        <end position="144"/>
    </location>
</feature>
<reference evidence="3" key="1">
    <citation type="journal article" date="2012" name="Nat. Biotechnol.">
        <title>Reference genome sequence of the model plant Setaria.</title>
        <authorList>
            <person name="Bennetzen J.L."/>
            <person name="Schmutz J."/>
            <person name="Wang H."/>
            <person name="Percifield R."/>
            <person name="Hawkins J."/>
            <person name="Pontaroli A.C."/>
            <person name="Estep M."/>
            <person name="Feng L."/>
            <person name="Vaughn J.N."/>
            <person name="Grimwood J."/>
            <person name="Jenkins J."/>
            <person name="Barry K."/>
            <person name="Lindquist E."/>
            <person name="Hellsten U."/>
            <person name="Deshpande S."/>
            <person name="Wang X."/>
            <person name="Wu X."/>
            <person name="Mitros T."/>
            <person name="Triplett J."/>
            <person name="Yang X."/>
            <person name="Ye C.Y."/>
            <person name="Mauro-Herrera M."/>
            <person name="Wang L."/>
            <person name="Li P."/>
            <person name="Sharma M."/>
            <person name="Sharma R."/>
            <person name="Ronald P.C."/>
            <person name="Panaud O."/>
            <person name="Kellogg E.A."/>
            <person name="Brutnell T.P."/>
            <person name="Doust A.N."/>
            <person name="Tuskan G.A."/>
            <person name="Rokhsar D."/>
            <person name="Devos K.M."/>
        </authorList>
    </citation>
    <scope>NUCLEOTIDE SEQUENCE [LARGE SCALE GENOMIC DNA]</scope>
    <source>
        <strain evidence="3">cv. Yugu1</strain>
    </source>
</reference>
<evidence type="ECO:0008006" key="4">
    <source>
        <dbReference type="Google" id="ProtNLM"/>
    </source>
</evidence>
<evidence type="ECO:0000313" key="3">
    <source>
        <dbReference type="Proteomes" id="UP000004995"/>
    </source>
</evidence>
<keyword evidence="1" id="KW-0732">Signal</keyword>
<dbReference type="AlphaFoldDB" id="K3YBR0"/>
<dbReference type="Gramene" id="KQK98482">
    <property type="protein sequence ID" value="KQK98482"/>
    <property type="gene ID" value="SETIT_011654mg"/>
</dbReference>
<reference evidence="2" key="2">
    <citation type="submission" date="2018-08" db="UniProtKB">
        <authorList>
            <consortium name="EnsemblPlants"/>
        </authorList>
    </citation>
    <scope>IDENTIFICATION</scope>
    <source>
        <strain evidence="2">Yugu1</strain>
    </source>
</reference>
<dbReference type="EnsemblPlants" id="KQK98482">
    <property type="protein sequence ID" value="KQK98482"/>
    <property type="gene ID" value="SETIT_011654mg"/>
</dbReference>
<dbReference type="Proteomes" id="UP000004995">
    <property type="component" value="Unassembled WGS sequence"/>
</dbReference>
<protein>
    <recommendedName>
        <fullName evidence="4">Secreted protein</fullName>
    </recommendedName>
</protein>
<keyword evidence="3" id="KW-1185">Reference proteome</keyword>
<evidence type="ECO:0000256" key="1">
    <source>
        <dbReference type="SAM" id="SignalP"/>
    </source>
</evidence>
<proteinExistence type="predicted"/>
<accession>K3YBR0</accession>
<dbReference type="EMBL" id="AGNK02004471">
    <property type="status" value="NOT_ANNOTATED_CDS"/>
    <property type="molecule type" value="Genomic_DNA"/>
</dbReference>